<keyword evidence="2" id="KW-0813">Transport</keyword>
<dbReference type="EMBL" id="JACBGI020000009">
    <property type="protein sequence ID" value="MBF6057936.1"/>
    <property type="molecule type" value="Genomic_DNA"/>
</dbReference>
<feature type="transmembrane region" description="Helical" evidence="7">
    <location>
        <begin position="522"/>
        <end position="540"/>
    </location>
</feature>
<feature type="transmembrane region" description="Helical" evidence="7">
    <location>
        <begin position="560"/>
        <end position="580"/>
    </location>
</feature>
<keyword evidence="10" id="KW-1185">Reference proteome</keyword>
<dbReference type="PANTHER" id="PTHR43652:SF2">
    <property type="entry name" value="BASIC AMINO ACID ANTIPORTER YFCC-RELATED"/>
    <property type="match status" value="1"/>
</dbReference>
<sequence>MTVQSMLAGSEPIWVLGSVILLLALLATGRFQPFKLFGGLVFIYYLSGLISLGDMLANFVNPALVTLVSLLLVSLVFEKTNWVSSLSKKLFAKNLTLSYLRMGLFIGSSSAFLNNTAVVATMLSAVRKNGFHLPSKLLIPLSYFAILGGTLTLIGTSTNLIVNGFVVQAGLPGLGLFDFLYVGLPLLLVGILGVVFISSRMLPSNKDDDENTTDYLIETKIRPSSPVIGKTVQEAGLRQLEGLFLVQIYRKDRLISPVSPYEVIQKNDHLLFSGDVQQAKKLSTIAGIEIAGHKGSFKQSFVEVVLAHTSSLIGQTIKEAGFRNKFDAAVVAIHRGEHVLQTRLAETELQAGDSLVLAAGPDFDKRENLKQNFYFYTPVNEVNFLSPLQNYLVAGSFVTVLAGAALEFFPLVKGLLVMLAGLLAFKLLTFGEIKRRFPYELVIIIGSALGIASVLMASGTAQMIAHFVMGIFSIWGVWGSLVGVFLFTLLLTELITNNAAAAIAFPVALATSEIMGASPWPFIMVVAYGASASFLTPYGYQTNLMIYAPGNYRFVDFIRAGLPITVLYSMVVLLMVPLVFPFQVS</sequence>
<evidence type="ECO:0000256" key="2">
    <source>
        <dbReference type="ARBA" id="ARBA00022448"/>
    </source>
</evidence>
<protein>
    <submittedName>
        <fullName evidence="9">SLC13 family permease</fullName>
    </submittedName>
</protein>
<comment type="caution">
    <text evidence="9">The sequence shown here is derived from an EMBL/GenBank/DDBJ whole genome shotgun (WGS) entry which is preliminary data.</text>
</comment>
<feature type="transmembrane region" description="Helical" evidence="7">
    <location>
        <begin position="498"/>
        <end position="516"/>
    </location>
</feature>
<dbReference type="InterPro" id="IPR036721">
    <property type="entry name" value="RCK_C_sf"/>
</dbReference>
<evidence type="ECO:0000259" key="8">
    <source>
        <dbReference type="PROSITE" id="PS51202"/>
    </source>
</evidence>
<dbReference type="PROSITE" id="PS51202">
    <property type="entry name" value="RCK_C"/>
    <property type="match status" value="2"/>
</dbReference>
<feature type="domain" description="RCK C-terminal" evidence="8">
    <location>
        <begin position="289"/>
        <end position="374"/>
    </location>
</feature>
<keyword evidence="5 7" id="KW-1133">Transmembrane helix</keyword>
<dbReference type="Gene3D" id="3.30.70.1450">
    <property type="entry name" value="Regulator of K+ conductance, C-terminal domain"/>
    <property type="match status" value="2"/>
</dbReference>
<name>A0ABS0BYL5_9GAMM</name>
<dbReference type="PANTHER" id="PTHR43652">
    <property type="entry name" value="BASIC AMINO ACID ANTIPORTER YFCC-RELATED"/>
    <property type="match status" value="1"/>
</dbReference>
<accession>A0ABS0BYL5</accession>
<dbReference type="SUPFAM" id="SSF116726">
    <property type="entry name" value="TrkA C-terminal domain-like"/>
    <property type="match status" value="2"/>
</dbReference>
<dbReference type="InterPro" id="IPR004680">
    <property type="entry name" value="Cit_transptr-like_dom"/>
</dbReference>
<reference evidence="9 10" key="1">
    <citation type="submission" date="2020-11" db="EMBL/GenBank/DDBJ databases">
        <title>Sulfur oxidizing isolate from Hospital Hole Sinkhole.</title>
        <authorList>
            <person name="Scott K.M."/>
        </authorList>
    </citation>
    <scope>NUCLEOTIDE SEQUENCE [LARGE SCALE GENOMIC DNA]</scope>
    <source>
        <strain evidence="9 10">HH1</strain>
    </source>
</reference>
<feature type="transmembrane region" description="Helical" evidence="7">
    <location>
        <begin position="463"/>
        <end position="491"/>
    </location>
</feature>
<keyword evidence="6 7" id="KW-0472">Membrane</keyword>
<dbReference type="Pfam" id="PF02080">
    <property type="entry name" value="TrkA_C"/>
    <property type="match status" value="2"/>
</dbReference>
<feature type="transmembrane region" description="Helical" evidence="7">
    <location>
        <begin position="179"/>
        <end position="197"/>
    </location>
</feature>
<dbReference type="Proteomes" id="UP001193680">
    <property type="component" value="Unassembled WGS sequence"/>
</dbReference>
<evidence type="ECO:0000313" key="9">
    <source>
        <dbReference type="EMBL" id="MBF6057936.1"/>
    </source>
</evidence>
<evidence type="ECO:0000256" key="3">
    <source>
        <dbReference type="ARBA" id="ARBA00022692"/>
    </source>
</evidence>
<feature type="domain" description="RCK C-terminal" evidence="8">
    <location>
        <begin position="204"/>
        <end position="288"/>
    </location>
</feature>
<evidence type="ECO:0000256" key="7">
    <source>
        <dbReference type="SAM" id="Phobius"/>
    </source>
</evidence>
<evidence type="ECO:0000256" key="5">
    <source>
        <dbReference type="ARBA" id="ARBA00022989"/>
    </source>
</evidence>
<keyword evidence="3 7" id="KW-0812">Transmembrane</keyword>
<feature type="transmembrane region" description="Helical" evidence="7">
    <location>
        <begin position="36"/>
        <end position="53"/>
    </location>
</feature>
<dbReference type="Pfam" id="PF03600">
    <property type="entry name" value="CitMHS"/>
    <property type="match status" value="1"/>
</dbReference>
<evidence type="ECO:0000256" key="6">
    <source>
        <dbReference type="ARBA" id="ARBA00023136"/>
    </source>
</evidence>
<evidence type="ECO:0000313" key="10">
    <source>
        <dbReference type="Proteomes" id="UP001193680"/>
    </source>
</evidence>
<organism evidence="9 10">
    <name type="scientific">Thiomicrorhabdus heinhorstiae</name>
    <dbReference type="NCBI Taxonomy" id="2748010"/>
    <lineage>
        <taxon>Bacteria</taxon>
        <taxon>Pseudomonadati</taxon>
        <taxon>Pseudomonadota</taxon>
        <taxon>Gammaproteobacteria</taxon>
        <taxon>Thiotrichales</taxon>
        <taxon>Piscirickettsiaceae</taxon>
        <taxon>Thiomicrorhabdus</taxon>
    </lineage>
</organism>
<proteinExistence type="predicted"/>
<gene>
    <name evidence="9" type="ORF">H8792_006230</name>
</gene>
<dbReference type="InterPro" id="IPR051679">
    <property type="entry name" value="DASS-Related_Transporters"/>
</dbReference>
<feature type="transmembrane region" description="Helical" evidence="7">
    <location>
        <begin position="437"/>
        <end position="457"/>
    </location>
</feature>
<evidence type="ECO:0000256" key="1">
    <source>
        <dbReference type="ARBA" id="ARBA00004141"/>
    </source>
</evidence>
<feature type="transmembrane region" description="Helical" evidence="7">
    <location>
        <begin position="98"/>
        <end position="123"/>
    </location>
</feature>
<feature type="transmembrane region" description="Helical" evidence="7">
    <location>
        <begin position="143"/>
        <end position="167"/>
    </location>
</feature>
<comment type="subcellular location">
    <subcellularLocation>
        <location evidence="1">Membrane</location>
        <topology evidence="1">Multi-pass membrane protein</topology>
    </subcellularLocation>
</comment>
<dbReference type="InterPro" id="IPR006037">
    <property type="entry name" value="RCK_C"/>
</dbReference>
<feature type="transmembrane region" description="Helical" evidence="7">
    <location>
        <begin position="59"/>
        <end position="77"/>
    </location>
</feature>
<keyword evidence="4" id="KW-0677">Repeat</keyword>
<feature type="transmembrane region" description="Helical" evidence="7">
    <location>
        <begin position="392"/>
        <end position="425"/>
    </location>
</feature>
<feature type="transmembrane region" description="Helical" evidence="7">
    <location>
        <begin position="12"/>
        <end position="29"/>
    </location>
</feature>
<evidence type="ECO:0000256" key="4">
    <source>
        <dbReference type="ARBA" id="ARBA00022737"/>
    </source>
</evidence>